<accession>A0A1W7CWS1</accession>
<sequence length="214" mass="23637">MRSHAASRTRAPREFAIRTSDAPSIRRPRMTDDREAEVLATVVEVLRETGYEGLTMDAIASRARCGKATLYRQWHSKPQLVAAALHAHRPTRIDGVDTGSLRGDLHSLFARASAQAVEDTALMTGLARATLDAPELARALRETLVEPEIAEFTVFIDRAIERGELTGRPAAMDFLPQMILTAVLSRPLFEGEYADADYLIRYLDSALLPALLHS</sequence>
<dbReference type="SUPFAM" id="SSF48498">
    <property type="entry name" value="Tetracyclin repressor-like, C-terminal domain"/>
    <property type="match status" value="1"/>
</dbReference>
<gene>
    <name evidence="6" type="ORF">CAG99_10595</name>
</gene>
<evidence type="ECO:0000313" key="7">
    <source>
        <dbReference type="Proteomes" id="UP000194218"/>
    </source>
</evidence>
<dbReference type="GO" id="GO:0003700">
    <property type="term" value="F:DNA-binding transcription factor activity"/>
    <property type="evidence" value="ECO:0007669"/>
    <property type="project" value="TreeGrafter"/>
</dbReference>
<dbReference type="InterPro" id="IPR001647">
    <property type="entry name" value="HTH_TetR"/>
</dbReference>
<evidence type="ECO:0000256" key="2">
    <source>
        <dbReference type="ARBA" id="ARBA00023125"/>
    </source>
</evidence>
<proteinExistence type="predicted"/>
<name>A0A1W7CWS1_9ACTN</name>
<dbReference type="GO" id="GO:0000976">
    <property type="term" value="F:transcription cis-regulatory region binding"/>
    <property type="evidence" value="ECO:0007669"/>
    <property type="project" value="TreeGrafter"/>
</dbReference>
<dbReference type="EMBL" id="CP021121">
    <property type="protein sequence ID" value="ARQ69251.1"/>
    <property type="molecule type" value="Genomic_DNA"/>
</dbReference>
<organism evidence="6 7">
    <name type="scientific">Streptomyces marincola</name>
    <dbReference type="NCBI Taxonomy" id="2878388"/>
    <lineage>
        <taxon>Bacteria</taxon>
        <taxon>Bacillati</taxon>
        <taxon>Actinomycetota</taxon>
        <taxon>Actinomycetes</taxon>
        <taxon>Kitasatosporales</taxon>
        <taxon>Streptomycetaceae</taxon>
        <taxon>Streptomyces</taxon>
    </lineage>
</organism>
<keyword evidence="1" id="KW-0805">Transcription regulation</keyword>
<keyword evidence="7" id="KW-1185">Reference proteome</keyword>
<feature type="domain" description="HTH tetR-type" evidence="5">
    <location>
        <begin position="32"/>
        <end position="92"/>
    </location>
</feature>
<evidence type="ECO:0000256" key="3">
    <source>
        <dbReference type="ARBA" id="ARBA00023163"/>
    </source>
</evidence>
<dbReference type="PANTHER" id="PTHR30055">
    <property type="entry name" value="HTH-TYPE TRANSCRIPTIONAL REGULATOR RUTR"/>
    <property type="match status" value="1"/>
</dbReference>
<protein>
    <recommendedName>
        <fullName evidence="5">HTH tetR-type domain-containing protein</fullName>
    </recommendedName>
</protein>
<dbReference type="Gene3D" id="1.10.357.10">
    <property type="entry name" value="Tetracycline Repressor, domain 2"/>
    <property type="match status" value="1"/>
</dbReference>
<evidence type="ECO:0000256" key="1">
    <source>
        <dbReference type="ARBA" id="ARBA00023015"/>
    </source>
</evidence>
<dbReference type="SUPFAM" id="SSF46689">
    <property type="entry name" value="Homeodomain-like"/>
    <property type="match status" value="1"/>
</dbReference>
<keyword evidence="2 4" id="KW-0238">DNA-binding</keyword>
<keyword evidence="3" id="KW-0804">Transcription</keyword>
<dbReference type="Proteomes" id="UP000194218">
    <property type="component" value="Chromosome"/>
</dbReference>
<dbReference type="KEGG" id="smao:CAG99_10595"/>
<dbReference type="PANTHER" id="PTHR30055:SF149">
    <property type="entry name" value="TETR-FAMILY TRANSCRIPTIONAL REGULATOR"/>
    <property type="match status" value="1"/>
</dbReference>
<dbReference type="InterPro" id="IPR011075">
    <property type="entry name" value="TetR_C"/>
</dbReference>
<evidence type="ECO:0000259" key="5">
    <source>
        <dbReference type="PROSITE" id="PS50977"/>
    </source>
</evidence>
<dbReference type="PROSITE" id="PS50977">
    <property type="entry name" value="HTH_TETR_2"/>
    <property type="match status" value="1"/>
</dbReference>
<evidence type="ECO:0000256" key="4">
    <source>
        <dbReference type="PROSITE-ProRule" id="PRU00335"/>
    </source>
</evidence>
<dbReference type="Pfam" id="PF16859">
    <property type="entry name" value="TetR_C_11"/>
    <property type="match status" value="1"/>
</dbReference>
<feature type="DNA-binding region" description="H-T-H motif" evidence="4">
    <location>
        <begin position="55"/>
        <end position="74"/>
    </location>
</feature>
<dbReference type="InterPro" id="IPR036271">
    <property type="entry name" value="Tet_transcr_reg_TetR-rel_C_sf"/>
</dbReference>
<dbReference type="InterPro" id="IPR009057">
    <property type="entry name" value="Homeodomain-like_sf"/>
</dbReference>
<dbReference type="InterPro" id="IPR050109">
    <property type="entry name" value="HTH-type_TetR-like_transc_reg"/>
</dbReference>
<dbReference type="Pfam" id="PF00440">
    <property type="entry name" value="TetR_N"/>
    <property type="match status" value="1"/>
</dbReference>
<reference evidence="6 7" key="1">
    <citation type="submission" date="2017-05" db="EMBL/GenBank/DDBJ databases">
        <title>Complete genome sequence of Streptomyces sp. SCSIO 03032 revealed the diverse biosynthetic pathways for its bioactive secondary metabolites.</title>
        <authorList>
            <person name="Ma L."/>
            <person name="Zhu Y."/>
            <person name="Zhang W."/>
            <person name="Zhang G."/>
            <person name="Tian X."/>
            <person name="Zhang S."/>
            <person name="Zhang C."/>
        </authorList>
    </citation>
    <scope>NUCLEOTIDE SEQUENCE [LARGE SCALE GENOMIC DNA]</scope>
    <source>
        <strain evidence="6 7">SCSIO 03032</strain>
    </source>
</reference>
<dbReference type="AlphaFoldDB" id="A0A1W7CWS1"/>
<evidence type="ECO:0000313" key="6">
    <source>
        <dbReference type="EMBL" id="ARQ69251.1"/>
    </source>
</evidence>
<dbReference type="OrthoDB" id="9796019at2"/>
<dbReference type="Gene3D" id="1.10.10.60">
    <property type="entry name" value="Homeodomain-like"/>
    <property type="match status" value="1"/>
</dbReference>